<comment type="caution">
    <text evidence="2">The sequence shown here is derived from an EMBL/GenBank/DDBJ whole genome shotgun (WGS) entry which is preliminary data.</text>
</comment>
<protein>
    <recommendedName>
        <fullName evidence="4">Alpha-ketoglutarate-dependent dioxygenase AlkB-like domain-containing protein</fullName>
    </recommendedName>
</protein>
<feature type="region of interest" description="Disordered" evidence="1">
    <location>
        <begin position="1"/>
        <end position="20"/>
    </location>
</feature>
<dbReference type="AlphaFoldDB" id="A0A8H7T5A3"/>
<organism evidence="2 3">
    <name type="scientific">Cadophora malorum</name>
    <dbReference type="NCBI Taxonomy" id="108018"/>
    <lineage>
        <taxon>Eukaryota</taxon>
        <taxon>Fungi</taxon>
        <taxon>Dikarya</taxon>
        <taxon>Ascomycota</taxon>
        <taxon>Pezizomycotina</taxon>
        <taxon>Leotiomycetes</taxon>
        <taxon>Helotiales</taxon>
        <taxon>Ploettnerulaceae</taxon>
        <taxon>Cadophora</taxon>
    </lineage>
</organism>
<dbReference type="EMBL" id="JAFJYH010000222">
    <property type="protein sequence ID" value="KAG4415429.1"/>
    <property type="molecule type" value="Genomic_DNA"/>
</dbReference>
<feature type="region of interest" description="Disordered" evidence="1">
    <location>
        <begin position="215"/>
        <end position="240"/>
    </location>
</feature>
<evidence type="ECO:0000313" key="2">
    <source>
        <dbReference type="EMBL" id="KAG4415429.1"/>
    </source>
</evidence>
<sequence>MNKTMCEDTFGGCAGGNPNRKAKGEAVKTWFEETKETEVALGLWYSVVEPEAFAKQQEFRQWLVDEDTGLTTHSRFQFSTLQVRVENQGAEPHKDGGDADNSFTCWTAHGIGAGSVDVCFPELGHRVKVLGGDVIGCRASLLDHCVSELKDPRGIILYAMKQRREDMKQHVNFLLDGPEKDSILAAKAARDKLKYDEAQREAKEEYRRIQRAEVSHLAASTSSSEDSIEEDRSLQDQTEVMEHDYRRAEVPKYPNKLKRAFISQRKAIKAMKRNGLSSSEIKDAEERPASDVYEYVVAEEENEENMNTIAFET</sequence>
<dbReference type="OrthoDB" id="3249298at2759"/>
<evidence type="ECO:0000256" key="1">
    <source>
        <dbReference type="SAM" id="MobiDB-lite"/>
    </source>
</evidence>
<gene>
    <name evidence="2" type="ORF">IFR04_011423</name>
</gene>
<dbReference type="Proteomes" id="UP000664132">
    <property type="component" value="Unassembled WGS sequence"/>
</dbReference>
<dbReference type="Gene3D" id="3.60.130.30">
    <property type="match status" value="1"/>
</dbReference>
<proteinExistence type="predicted"/>
<evidence type="ECO:0000313" key="3">
    <source>
        <dbReference type="Proteomes" id="UP000664132"/>
    </source>
</evidence>
<feature type="compositionally biased region" description="Low complexity" evidence="1">
    <location>
        <begin position="215"/>
        <end position="225"/>
    </location>
</feature>
<reference evidence="2" key="1">
    <citation type="submission" date="2021-02" db="EMBL/GenBank/DDBJ databases">
        <title>Genome sequence Cadophora malorum strain M34.</title>
        <authorList>
            <person name="Stefanovic E."/>
            <person name="Vu D."/>
            <person name="Scully C."/>
            <person name="Dijksterhuis J."/>
            <person name="Roader J."/>
            <person name="Houbraken J."/>
        </authorList>
    </citation>
    <scope>NUCLEOTIDE SEQUENCE</scope>
    <source>
        <strain evidence="2">M34</strain>
    </source>
</reference>
<name>A0A8H7T5A3_9HELO</name>
<accession>A0A8H7T5A3</accession>
<evidence type="ECO:0008006" key="4">
    <source>
        <dbReference type="Google" id="ProtNLM"/>
    </source>
</evidence>
<keyword evidence="3" id="KW-1185">Reference proteome</keyword>
<feature type="compositionally biased region" description="Basic and acidic residues" evidence="1">
    <location>
        <begin position="230"/>
        <end position="240"/>
    </location>
</feature>